<dbReference type="InterPro" id="IPR010994">
    <property type="entry name" value="RuvA_2-like"/>
</dbReference>
<evidence type="ECO:0000256" key="5">
    <source>
        <dbReference type="ARBA" id="ARBA00022519"/>
    </source>
</evidence>
<comment type="caution">
    <text evidence="13">The sequence shown here is derived from an EMBL/GenBank/DDBJ whole genome shotgun (WGS) entry which is preliminary data.</text>
</comment>
<evidence type="ECO:0000256" key="1">
    <source>
        <dbReference type="ARBA" id="ARBA00004533"/>
    </source>
</evidence>
<dbReference type="SUPFAM" id="SSF54523">
    <property type="entry name" value="Pili subunits"/>
    <property type="match status" value="1"/>
</dbReference>
<evidence type="ECO:0000256" key="8">
    <source>
        <dbReference type="ARBA" id="ARBA00022989"/>
    </source>
</evidence>
<evidence type="ECO:0000313" key="13">
    <source>
        <dbReference type="EMBL" id="KHA71865.1"/>
    </source>
</evidence>
<dbReference type="InterPro" id="IPR045584">
    <property type="entry name" value="Pilin-like"/>
</dbReference>
<dbReference type="GO" id="GO:0009306">
    <property type="term" value="P:protein secretion"/>
    <property type="evidence" value="ECO:0007669"/>
    <property type="project" value="InterPro"/>
</dbReference>
<dbReference type="EMBL" id="JSFK01000018">
    <property type="protein sequence ID" value="KHA71865.1"/>
    <property type="molecule type" value="Genomic_DNA"/>
</dbReference>
<dbReference type="AlphaFoldDB" id="A0A0A6D9K6"/>
<dbReference type="PANTHER" id="PTHR38831:SF1">
    <property type="entry name" value="TYPE II SECRETION SYSTEM PROTEIN K-RELATED"/>
    <property type="match status" value="1"/>
</dbReference>
<dbReference type="NCBIfam" id="NF037980">
    <property type="entry name" value="T2SS_GspK"/>
    <property type="match status" value="1"/>
</dbReference>
<keyword evidence="8" id="KW-1133">Transmembrane helix</keyword>
<keyword evidence="5 10" id="KW-0997">Cell inner membrane</keyword>
<accession>A0A0A6D9K6</accession>
<keyword evidence="9 10" id="KW-0472">Membrane</keyword>
<evidence type="ECO:0000256" key="7">
    <source>
        <dbReference type="ARBA" id="ARBA00022927"/>
    </source>
</evidence>
<keyword evidence="6" id="KW-0812">Transmembrane</keyword>
<dbReference type="OrthoDB" id="9788973at2"/>
<comment type="similarity">
    <text evidence="2 10">Belongs to the GSP K family.</text>
</comment>
<dbReference type="InterPro" id="IPR038072">
    <property type="entry name" value="GspK_central_sf"/>
</dbReference>
<dbReference type="PATRIC" id="fig|587753.9.peg.1778"/>
<organism evidence="13 14">
    <name type="scientific">Pseudomonas chlororaphis</name>
    <dbReference type="NCBI Taxonomy" id="587753"/>
    <lineage>
        <taxon>Bacteria</taxon>
        <taxon>Pseudomonadati</taxon>
        <taxon>Pseudomonadota</taxon>
        <taxon>Gammaproteobacteria</taxon>
        <taxon>Pseudomonadales</taxon>
        <taxon>Pseudomonadaceae</taxon>
        <taxon>Pseudomonas</taxon>
    </lineage>
</organism>
<dbReference type="PANTHER" id="PTHR38831">
    <property type="entry name" value="TYPE II SECRETION SYSTEM PROTEIN K"/>
    <property type="match status" value="1"/>
</dbReference>
<evidence type="ECO:0000256" key="10">
    <source>
        <dbReference type="PIRNR" id="PIRNR002786"/>
    </source>
</evidence>
<feature type="domain" description="T2SS protein K first SAM-like" evidence="12">
    <location>
        <begin position="109"/>
        <end position="223"/>
    </location>
</feature>
<sequence length="328" mass="35998">MKSSSPQAQKQRGMAIISALLIAAVVAVIAAGMLTRQSVFTRSLEAEQSRVQGAAALLAGLELSRQLLRDTRQQDVLTRLDQPWAQPVKSHLLNSPGGGFEGRIEDQQGKFNLRNLLSNERVDGGQLRSFERLCEMIGIDAALSQRISQRVIASYPRMPDLQAAGQSMAQTGFDGVRATSPSARRQPLPATQPMLRSLDDLRGLEGMTEQLLGRLNQYVSLIPAKTWVNGNTASAEVLVAVVPGLSLAQARAVVGERDRGQWFINRGDFVNRLHLPHLTVDGLNVGISSDWFLLRGHARRDQRRVSLDALLHRPADDLPKVVWSRLGV</sequence>
<dbReference type="Pfam" id="PF21687">
    <property type="entry name" value="T2SSK_1st"/>
    <property type="match status" value="1"/>
</dbReference>
<dbReference type="PIRSF" id="PIRSF002786">
    <property type="entry name" value="XcpX"/>
    <property type="match status" value="1"/>
</dbReference>
<keyword evidence="4 10" id="KW-1003">Cell membrane</keyword>
<keyword evidence="7" id="KW-0653">Protein transport</keyword>
<evidence type="ECO:0000256" key="9">
    <source>
        <dbReference type="ARBA" id="ARBA00023136"/>
    </source>
</evidence>
<evidence type="ECO:0000256" key="3">
    <source>
        <dbReference type="ARBA" id="ARBA00022448"/>
    </source>
</evidence>
<dbReference type="SUPFAM" id="SSF47781">
    <property type="entry name" value="RuvA domain 2-like"/>
    <property type="match status" value="1"/>
</dbReference>
<evidence type="ECO:0000259" key="11">
    <source>
        <dbReference type="Pfam" id="PF03934"/>
    </source>
</evidence>
<dbReference type="InterPro" id="IPR049179">
    <property type="entry name" value="T2SSK_SAM-like_2nd"/>
</dbReference>
<evidence type="ECO:0000256" key="6">
    <source>
        <dbReference type="ARBA" id="ARBA00022692"/>
    </source>
</evidence>
<evidence type="ECO:0000259" key="12">
    <source>
        <dbReference type="Pfam" id="PF21687"/>
    </source>
</evidence>
<dbReference type="Gene3D" id="3.30.1300.30">
    <property type="entry name" value="GSPII I/J protein-like"/>
    <property type="match status" value="1"/>
</dbReference>
<dbReference type="InterPro" id="IPR049031">
    <property type="entry name" value="T2SSK_SAM-like_1st"/>
</dbReference>
<dbReference type="Pfam" id="PF03934">
    <property type="entry name" value="T2SSK"/>
    <property type="match status" value="1"/>
</dbReference>
<evidence type="ECO:0000256" key="4">
    <source>
        <dbReference type="ARBA" id="ARBA00022475"/>
    </source>
</evidence>
<comment type="subcellular location">
    <subcellularLocation>
        <location evidence="1 10">Cell inner membrane</location>
    </subcellularLocation>
</comment>
<dbReference type="Gene3D" id="1.10.40.60">
    <property type="entry name" value="EpsJ-like"/>
    <property type="match status" value="2"/>
</dbReference>
<keyword evidence="3 10" id="KW-0813">Transport</keyword>
<gene>
    <name evidence="13" type="ORF">NZ35_18290</name>
</gene>
<evidence type="ECO:0000313" key="14">
    <source>
        <dbReference type="Proteomes" id="UP000030564"/>
    </source>
</evidence>
<reference evidence="13 14" key="1">
    <citation type="submission" date="2014-10" db="EMBL/GenBank/DDBJ databases">
        <title>Draft genome sequence of Pseudomonas chlororaphis EA105.</title>
        <authorList>
            <person name="McCully L.M."/>
            <person name="Bitzer A.S."/>
            <person name="Spence C."/>
            <person name="Bais H."/>
            <person name="Silby M.W."/>
        </authorList>
    </citation>
    <scope>NUCLEOTIDE SEQUENCE [LARGE SCALE GENOMIC DNA]</scope>
    <source>
        <strain evidence="13 14">EA105</strain>
    </source>
</reference>
<protein>
    <recommendedName>
        <fullName evidence="10">Type II secretion system protein K</fullName>
    </recommendedName>
</protein>
<feature type="domain" description="T2SS protein K second SAM-like" evidence="11">
    <location>
        <begin position="228"/>
        <end position="278"/>
    </location>
</feature>
<dbReference type="SUPFAM" id="SSF158544">
    <property type="entry name" value="GspK insert domain-like"/>
    <property type="match status" value="1"/>
</dbReference>
<dbReference type="InterPro" id="IPR005628">
    <property type="entry name" value="GspK"/>
</dbReference>
<evidence type="ECO:0000256" key="2">
    <source>
        <dbReference type="ARBA" id="ARBA00007246"/>
    </source>
</evidence>
<name>A0A0A6D9K6_9PSED</name>
<dbReference type="Proteomes" id="UP000030564">
    <property type="component" value="Unassembled WGS sequence"/>
</dbReference>
<proteinExistence type="inferred from homology"/>
<dbReference type="GO" id="GO:0005886">
    <property type="term" value="C:plasma membrane"/>
    <property type="evidence" value="ECO:0007669"/>
    <property type="project" value="UniProtKB-SubCell"/>
</dbReference>